<dbReference type="PANTHER" id="PTHR47816:SF4">
    <property type="entry name" value="RIBOSOMAL RNA SMALL SUBUNIT METHYLTRANSFERASE C"/>
    <property type="match status" value="1"/>
</dbReference>
<dbReference type="InterPro" id="IPR029063">
    <property type="entry name" value="SAM-dependent_MTases_sf"/>
</dbReference>
<dbReference type="Proteomes" id="UP001364156">
    <property type="component" value="Chromosome"/>
</dbReference>
<keyword evidence="2" id="KW-0808">Transferase</keyword>
<evidence type="ECO:0000256" key="3">
    <source>
        <dbReference type="ARBA" id="ARBA00022691"/>
    </source>
</evidence>
<evidence type="ECO:0000259" key="4">
    <source>
        <dbReference type="Pfam" id="PF05175"/>
    </source>
</evidence>
<dbReference type="InterPro" id="IPR046977">
    <property type="entry name" value="RsmC/RlmG"/>
</dbReference>
<protein>
    <submittedName>
        <fullName evidence="5">Methyltransferase</fullName>
    </submittedName>
</protein>
<gene>
    <name evidence="5" type="ORF">RZ517_03780</name>
</gene>
<dbReference type="GO" id="GO:0032259">
    <property type="term" value="P:methylation"/>
    <property type="evidence" value="ECO:0007669"/>
    <property type="project" value="UniProtKB-KW"/>
</dbReference>
<reference evidence="5 6" key="1">
    <citation type="submission" date="2023-10" db="EMBL/GenBank/DDBJ databases">
        <title>Roseovarius strain S88 nov., isolated from a marine algae.</title>
        <authorList>
            <person name="Lee M.W."/>
            <person name="Lee J.K."/>
            <person name="Kim J.M."/>
            <person name="Choi D.G."/>
            <person name="Baek J.H."/>
            <person name="Bayburt H."/>
            <person name="Jung J.J."/>
            <person name="Han D.M."/>
            <person name="Jeon C.O."/>
        </authorList>
    </citation>
    <scope>NUCLEOTIDE SEQUENCE [LARGE SCALE GENOMIC DNA]</scope>
    <source>
        <strain evidence="5 6">S88</strain>
    </source>
</reference>
<feature type="domain" description="Methyltransferase small" evidence="4">
    <location>
        <begin position="37"/>
        <end position="101"/>
    </location>
</feature>
<dbReference type="EMBL" id="CP146069">
    <property type="protein sequence ID" value="WWR48298.1"/>
    <property type="molecule type" value="Genomic_DNA"/>
</dbReference>
<dbReference type="Gene3D" id="3.40.50.150">
    <property type="entry name" value="Vaccinia Virus protein VP39"/>
    <property type="match status" value="1"/>
</dbReference>
<evidence type="ECO:0000313" key="6">
    <source>
        <dbReference type="Proteomes" id="UP001364156"/>
    </source>
</evidence>
<dbReference type="GO" id="GO:0008168">
    <property type="term" value="F:methyltransferase activity"/>
    <property type="evidence" value="ECO:0007669"/>
    <property type="project" value="UniProtKB-KW"/>
</dbReference>
<keyword evidence="1 5" id="KW-0489">Methyltransferase</keyword>
<evidence type="ECO:0000256" key="2">
    <source>
        <dbReference type="ARBA" id="ARBA00022679"/>
    </source>
</evidence>
<keyword evidence="3" id="KW-0949">S-adenosyl-L-methionine</keyword>
<dbReference type="PANTHER" id="PTHR47816">
    <property type="entry name" value="RIBOSOMAL RNA SMALL SUBUNIT METHYLTRANSFERASE C"/>
    <property type="match status" value="1"/>
</dbReference>
<name>A0ABZ2HLV7_9RHOB</name>
<keyword evidence="6" id="KW-1185">Reference proteome</keyword>
<evidence type="ECO:0000313" key="5">
    <source>
        <dbReference type="EMBL" id="WWR48298.1"/>
    </source>
</evidence>
<proteinExistence type="predicted"/>
<organism evidence="5 6">
    <name type="scientific">Roseovarius phycicola</name>
    <dbReference type="NCBI Taxonomy" id="3080976"/>
    <lineage>
        <taxon>Bacteria</taxon>
        <taxon>Pseudomonadati</taxon>
        <taxon>Pseudomonadota</taxon>
        <taxon>Alphaproteobacteria</taxon>
        <taxon>Rhodobacterales</taxon>
        <taxon>Roseobacteraceae</taxon>
        <taxon>Roseovarius</taxon>
    </lineage>
</organism>
<accession>A0ABZ2HLV7</accession>
<sequence>MRTGLRANQCHRHTCRVSLVRCHALAAARAARYGDHEPPFHTGRASDPDLGRAFIRAAAEALKPKGQLWMVANRHLPYEAELGVNFRDVKTHASDNRFKILWAANPARKG</sequence>
<dbReference type="InterPro" id="IPR007848">
    <property type="entry name" value="Small_mtfrase_dom"/>
</dbReference>
<dbReference type="Pfam" id="PF05175">
    <property type="entry name" value="MTS"/>
    <property type="match status" value="1"/>
</dbReference>
<evidence type="ECO:0000256" key="1">
    <source>
        <dbReference type="ARBA" id="ARBA00022603"/>
    </source>
</evidence>